<accession>A0A1B6EZ50</accession>
<dbReference type="GO" id="GO:0050982">
    <property type="term" value="P:detection of mechanical stimulus"/>
    <property type="evidence" value="ECO:0007669"/>
    <property type="project" value="TreeGrafter"/>
</dbReference>
<dbReference type="PANTHER" id="PTHR10877:SF194">
    <property type="entry name" value="LOCATION OF VULVA DEFECTIVE 1"/>
    <property type="match status" value="1"/>
</dbReference>
<organism evidence="3">
    <name type="scientific">Cuerna arida</name>
    <dbReference type="NCBI Taxonomy" id="1464854"/>
    <lineage>
        <taxon>Eukaryota</taxon>
        <taxon>Metazoa</taxon>
        <taxon>Ecdysozoa</taxon>
        <taxon>Arthropoda</taxon>
        <taxon>Hexapoda</taxon>
        <taxon>Insecta</taxon>
        <taxon>Pterygota</taxon>
        <taxon>Neoptera</taxon>
        <taxon>Paraneoptera</taxon>
        <taxon>Hemiptera</taxon>
        <taxon>Auchenorrhyncha</taxon>
        <taxon>Membracoidea</taxon>
        <taxon>Cicadellidae</taxon>
        <taxon>Cicadellinae</taxon>
        <taxon>Proconiini</taxon>
        <taxon>Cuerna</taxon>
    </lineage>
</organism>
<evidence type="ECO:0000256" key="1">
    <source>
        <dbReference type="SAM" id="MobiDB-lite"/>
    </source>
</evidence>
<keyword evidence="2" id="KW-0812">Transmembrane</keyword>
<feature type="compositionally biased region" description="Low complexity" evidence="1">
    <location>
        <begin position="152"/>
        <end position="169"/>
    </location>
</feature>
<feature type="non-terminal residue" evidence="3">
    <location>
        <position position="1"/>
    </location>
</feature>
<reference evidence="3" key="1">
    <citation type="submission" date="2015-11" db="EMBL/GenBank/DDBJ databases">
        <title>De novo transcriptome assembly of four potential Pierce s Disease insect vectors from Arizona vineyards.</title>
        <authorList>
            <person name="Tassone E.E."/>
        </authorList>
    </citation>
    <scope>NUCLEOTIDE SEQUENCE</scope>
</reference>
<protein>
    <submittedName>
        <fullName evidence="3">Uncharacterized protein</fullName>
    </submittedName>
</protein>
<dbReference type="AlphaFoldDB" id="A0A1B6EZ50"/>
<evidence type="ECO:0000256" key="2">
    <source>
        <dbReference type="SAM" id="Phobius"/>
    </source>
</evidence>
<sequence length="180" mass="20279">ECYVEPTPTSKSLRRDRIALDNVMFGLRETHLLISIFTRHPRSSVTRSQRLSVCVCIIIVHMLTSIMFYKLELVEFPQYSNHKRNIIIGIESTLLASPFTFIIIFCFKKSRIVMGPKREVPMTLTSTQAVPLETGLEANQSRSPLHVNGQHSSESSISDTTSSSTTTDSSELEGDVEEEE</sequence>
<dbReference type="InterPro" id="IPR051223">
    <property type="entry name" value="Polycystin"/>
</dbReference>
<feature type="compositionally biased region" description="Acidic residues" evidence="1">
    <location>
        <begin position="170"/>
        <end position="180"/>
    </location>
</feature>
<evidence type="ECO:0000313" key="3">
    <source>
        <dbReference type="EMBL" id="JAS43194.1"/>
    </source>
</evidence>
<feature type="non-terminal residue" evidence="3">
    <location>
        <position position="180"/>
    </location>
</feature>
<feature type="transmembrane region" description="Helical" evidence="2">
    <location>
        <begin position="86"/>
        <end position="107"/>
    </location>
</feature>
<proteinExistence type="predicted"/>
<keyword evidence="2" id="KW-1133">Transmembrane helix</keyword>
<dbReference type="GO" id="GO:0016020">
    <property type="term" value="C:membrane"/>
    <property type="evidence" value="ECO:0007669"/>
    <property type="project" value="TreeGrafter"/>
</dbReference>
<keyword evidence="2" id="KW-0472">Membrane</keyword>
<dbReference type="PANTHER" id="PTHR10877">
    <property type="entry name" value="POLYCYSTIN FAMILY MEMBER"/>
    <property type="match status" value="1"/>
</dbReference>
<name>A0A1B6EZ50_9HEMI</name>
<gene>
    <name evidence="3" type="ORF">g.7006</name>
</gene>
<dbReference type="GO" id="GO:0005262">
    <property type="term" value="F:calcium channel activity"/>
    <property type="evidence" value="ECO:0007669"/>
    <property type="project" value="TreeGrafter"/>
</dbReference>
<dbReference type="EMBL" id="GECZ01026575">
    <property type="protein sequence ID" value="JAS43194.1"/>
    <property type="molecule type" value="Transcribed_RNA"/>
</dbReference>
<feature type="transmembrane region" description="Helical" evidence="2">
    <location>
        <begin position="51"/>
        <end position="71"/>
    </location>
</feature>
<feature type="region of interest" description="Disordered" evidence="1">
    <location>
        <begin position="139"/>
        <end position="180"/>
    </location>
</feature>